<organism evidence="2 3">
    <name type="scientific">Sellimonas catena</name>
    <dbReference type="NCBI Taxonomy" id="2994035"/>
    <lineage>
        <taxon>Bacteria</taxon>
        <taxon>Bacillati</taxon>
        <taxon>Bacillota</taxon>
        <taxon>Clostridia</taxon>
        <taxon>Lachnospirales</taxon>
        <taxon>Lachnospiraceae</taxon>
        <taxon>Sellimonas</taxon>
    </lineage>
</organism>
<protein>
    <recommendedName>
        <fullName evidence="4">DUF3221 domain-containing protein</fullName>
    </recommendedName>
</protein>
<reference evidence="2" key="2">
    <citation type="submission" date="2022-11" db="EMBL/GenBank/DDBJ databases">
        <title>Draft genome sequence of Sellimonas catena strain 18CBH55.</title>
        <authorList>
            <person name="Atsushi H."/>
            <person name="Moriya O."/>
            <person name="Mitsuo S."/>
        </authorList>
    </citation>
    <scope>NUCLEOTIDE SEQUENCE</scope>
    <source>
        <strain evidence="2">18CBH55</strain>
    </source>
</reference>
<evidence type="ECO:0000313" key="2">
    <source>
        <dbReference type="EMBL" id="GLG91559.1"/>
    </source>
</evidence>
<keyword evidence="1" id="KW-0732">Signal</keyword>
<gene>
    <name evidence="2" type="ORF">Selli2_29860</name>
</gene>
<comment type="caution">
    <text evidence="2">The sequence shown here is derived from an EMBL/GenBank/DDBJ whole genome shotgun (WGS) entry which is preliminary data.</text>
</comment>
<dbReference type="Proteomes" id="UP001145094">
    <property type="component" value="Unassembled WGS sequence"/>
</dbReference>
<evidence type="ECO:0008006" key="4">
    <source>
        <dbReference type="Google" id="ProtNLM"/>
    </source>
</evidence>
<proteinExistence type="predicted"/>
<dbReference type="PROSITE" id="PS51257">
    <property type="entry name" value="PROKAR_LIPOPROTEIN"/>
    <property type="match status" value="1"/>
</dbReference>
<dbReference type="AlphaFoldDB" id="A0A9W6CHY4"/>
<feature type="signal peptide" evidence="1">
    <location>
        <begin position="1"/>
        <end position="24"/>
    </location>
</feature>
<feature type="chain" id="PRO_5040800049" description="DUF3221 domain-containing protein" evidence="1">
    <location>
        <begin position="25"/>
        <end position="80"/>
    </location>
</feature>
<reference evidence="2" key="3">
    <citation type="journal article" date="2023" name="Int. J. Syst. Evol. Microbiol.">
        <title>Sellimonas catena sp. nov., isolated from human faeces.</title>
        <authorList>
            <person name="Hisatomi A."/>
            <person name="Ohkuma M."/>
            <person name="Sakamoto M."/>
        </authorList>
    </citation>
    <scope>NUCLEOTIDE SEQUENCE</scope>
    <source>
        <strain evidence="2">18CBH55</strain>
    </source>
</reference>
<evidence type="ECO:0000313" key="3">
    <source>
        <dbReference type="Proteomes" id="UP001145094"/>
    </source>
</evidence>
<evidence type="ECO:0000256" key="1">
    <source>
        <dbReference type="SAM" id="SignalP"/>
    </source>
</evidence>
<name>A0A9W6CHY4_9FIRM</name>
<sequence length="80" mass="9241">MKRFNMAVIAAITCACLIQLSGCAKDINYIVDHEPSVRGTVRETDEEYIVIDVSEEDVYYGENVPLFRRNGFFRNYPFLI</sequence>
<reference evidence="2" key="1">
    <citation type="submission" date="2022-11" db="EMBL/GenBank/DDBJ databases">
        <title>Draft genome sequence of Sellimonas catena strain 18CBH55.</title>
        <authorList>
            <person name="Hisatomi A."/>
            <person name="Ohkuma M."/>
            <person name="Sakamoto M."/>
        </authorList>
    </citation>
    <scope>NUCLEOTIDE SEQUENCE</scope>
    <source>
        <strain evidence="2">18CBH55</strain>
    </source>
</reference>
<dbReference type="EMBL" id="BSCH01000022">
    <property type="protein sequence ID" value="GLG91559.1"/>
    <property type="molecule type" value="Genomic_DNA"/>
</dbReference>
<accession>A0A9W6CHY4</accession>